<comment type="caution">
    <text evidence="2">The sequence shown here is derived from an EMBL/GenBank/DDBJ whole genome shotgun (WGS) entry which is preliminary data.</text>
</comment>
<dbReference type="EMBL" id="JBBUTH010000003">
    <property type="protein sequence ID" value="MEK8050036.1"/>
    <property type="molecule type" value="Genomic_DNA"/>
</dbReference>
<evidence type="ECO:0000256" key="1">
    <source>
        <dbReference type="SAM" id="SignalP"/>
    </source>
</evidence>
<gene>
    <name evidence="2" type="ORF">AACH10_07290</name>
</gene>
<evidence type="ECO:0000313" key="2">
    <source>
        <dbReference type="EMBL" id="MEK8050036.1"/>
    </source>
</evidence>
<organism evidence="2 3">
    <name type="scientific">Pseudaquabacterium inlustre</name>
    <dbReference type="NCBI Taxonomy" id="2984192"/>
    <lineage>
        <taxon>Bacteria</taxon>
        <taxon>Pseudomonadati</taxon>
        <taxon>Pseudomonadota</taxon>
        <taxon>Betaproteobacteria</taxon>
        <taxon>Burkholderiales</taxon>
        <taxon>Sphaerotilaceae</taxon>
        <taxon>Pseudaquabacterium</taxon>
    </lineage>
</organism>
<feature type="signal peptide" evidence="1">
    <location>
        <begin position="1"/>
        <end position="28"/>
    </location>
</feature>
<protein>
    <submittedName>
        <fullName evidence="2">VPLPA-CTERM sorting domain-containing protein</fullName>
    </submittedName>
</protein>
<reference evidence="2 3" key="1">
    <citation type="submission" date="2024-04" db="EMBL/GenBank/DDBJ databases">
        <title>Novel species of the genus Ideonella isolated from streams.</title>
        <authorList>
            <person name="Lu H."/>
        </authorList>
    </citation>
    <scope>NUCLEOTIDE SEQUENCE [LARGE SCALE GENOMIC DNA]</scope>
    <source>
        <strain evidence="2 3">DXS22W</strain>
    </source>
</reference>
<evidence type="ECO:0000313" key="3">
    <source>
        <dbReference type="Proteomes" id="UP001365405"/>
    </source>
</evidence>
<sequence>MPVTPQVLRSIPVVTLALLLTAAGHTDAAIRRPNLGTLSTGSTTDGTQSELWMSVWDSVAEASYTLDLGVTIAQMRATNADQGSLANLAPAGNNISATFQKASDATNDYAFWILDGAKDTAWRNFLAGSSNVSNLSWSVLSADGIGSNTGGNVAFLLTVQQGQEEAYRTVTNQSFASVRASIQNFITAGINTQPSHKVDGVSSDNEDAIAINGSSFDTKAANPSGYFGSLAGLFVSAGVPRIYNTIGQSAWFYDLTRQTSSALDFAQVNEFDNLAGDAYWGFTAEDGNTGRYLLSYVMPRFVSAAEATAHVTFENSFAHLAGVLSIANPTGHADSVLSLGEGFLRRLALRARLAQTDGLKGVTSVDVGPLGQVSAVPEPAAPWQLLAGLAGLVALRRWRGAAAQR</sequence>
<keyword evidence="1" id="KW-0732">Signal</keyword>
<name>A0ABU9CDS7_9BURK</name>
<dbReference type="RefSeq" id="WP_341409705.1">
    <property type="nucleotide sequence ID" value="NZ_JBBUTH010000003.1"/>
</dbReference>
<dbReference type="Proteomes" id="UP001365405">
    <property type="component" value="Unassembled WGS sequence"/>
</dbReference>
<keyword evidence="3" id="KW-1185">Reference proteome</keyword>
<accession>A0ABU9CDS7</accession>
<feature type="chain" id="PRO_5046121193" evidence="1">
    <location>
        <begin position="29"/>
        <end position="405"/>
    </location>
</feature>
<proteinExistence type="predicted"/>